<dbReference type="Pfam" id="PF00270">
    <property type="entry name" value="DEAD"/>
    <property type="match status" value="1"/>
</dbReference>
<keyword evidence="3" id="KW-0067">ATP-binding</keyword>
<evidence type="ECO:0000256" key="1">
    <source>
        <dbReference type="ARBA" id="ARBA00005446"/>
    </source>
</evidence>
<dbReference type="Proteomes" id="UP001271007">
    <property type="component" value="Unassembled WGS sequence"/>
</dbReference>
<comment type="catalytic activity">
    <reaction evidence="4">
        <text>Couples ATP hydrolysis with the unwinding of duplex DNA by translocating in the 3'-5' direction.</text>
        <dbReference type="EC" id="5.6.2.4"/>
    </reaction>
</comment>
<evidence type="ECO:0000256" key="3">
    <source>
        <dbReference type="ARBA" id="ARBA00022840"/>
    </source>
</evidence>
<dbReference type="GO" id="GO:0005737">
    <property type="term" value="C:cytoplasm"/>
    <property type="evidence" value="ECO:0007669"/>
    <property type="project" value="TreeGrafter"/>
</dbReference>
<dbReference type="InterPro" id="IPR027417">
    <property type="entry name" value="P-loop_NTPase"/>
</dbReference>
<gene>
    <name evidence="8" type="ORF">LTR09_012465</name>
</gene>
<evidence type="ECO:0000259" key="7">
    <source>
        <dbReference type="PROSITE" id="PS51194"/>
    </source>
</evidence>
<comment type="similarity">
    <text evidence="1">Belongs to the helicase family. RecQ subfamily.</text>
</comment>
<dbReference type="InterPro" id="IPR001650">
    <property type="entry name" value="Helicase_C-like"/>
</dbReference>
<dbReference type="EMBL" id="JAWDJX010000123">
    <property type="protein sequence ID" value="KAK3046006.1"/>
    <property type="molecule type" value="Genomic_DNA"/>
</dbReference>
<dbReference type="Pfam" id="PF00271">
    <property type="entry name" value="Helicase_C"/>
    <property type="match status" value="1"/>
</dbReference>
<keyword evidence="2" id="KW-0547">Nucleotide-binding</keyword>
<protein>
    <recommendedName>
        <fullName evidence="5">DNA 3'-5' helicase</fullName>
        <ecNumber evidence="5">5.6.2.4</ecNumber>
    </recommendedName>
</protein>
<reference evidence="8" key="1">
    <citation type="submission" date="2023-04" db="EMBL/GenBank/DDBJ databases">
        <title>Black Yeasts Isolated from many extreme environments.</title>
        <authorList>
            <person name="Coleine C."/>
            <person name="Stajich J.E."/>
            <person name="Selbmann L."/>
        </authorList>
    </citation>
    <scope>NUCLEOTIDE SEQUENCE</scope>
    <source>
        <strain evidence="8">CCFEE 5312</strain>
    </source>
</reference>
<keyword evidence="9" id="KW-1185">Reference proteome</keyword>
<sequence>MNATAELGRMMQKEVSFQSVQAEAIEAVQRGDSPIVAVMPTGAGKSMLFMLPAWVEPKGVTVVVVPLKALRKDMAHRCEKLGIRCATWTGRNPPDSASIVLVTPEKAANEEFGTFLGKLAFAETQMVLLTATLPPTDEDDLFKRMYWKREEQEKDAQLEQIVEEVLRDTTQPEGKVVMMCESKDTVREIVEARLFPCEMFHADLPDEVKEETLDEFRVGSIRVIVATGAFGMGIDIPNIRLIVHVDNPRNMRDYGQASGRAGRDGLPSRAIIIRGGIDFKNELVSRYMDPERRECRRIEIDRYLDGSTARARCEEGEYACDWCADSGRTDAAVETIPAT</sequence>
<dbReference type="InterPro" id="IPR014001">
    <property type="entry name" value="Helicase_ATP-bd"/>
</dbReference>
<name>A0AAJ0D4P7_9PEZI</name>
<feature type="domain" description="Helicase C-terminal" evidence="7">
    <location>
        <begin position="157"/>
        <end position="304"/>
    </location>
</feature>
<dbReference type="GO" id="GO:0005524">
    <property type="term" value="F:ATP binding"/>
    <property type="evidence" value="ECO:0007669"/>
    <property type="project" value="UniProtKB-KW"/>
</dbReference>
<dbReference type="EC" id="5.6.2.4" evidence="5"/>
<dbReference type="SUPFAM" id="SSF52540">
    <property type="entry name" value="P-loop containing nucleoside triphosphate hydrolases"/>
    <property type="match status" value="1"/>
</dbReference>
<dbReference type="SMART" id="SM00490">
    <property type="entry name" value="HELICc"/>
    <property type="match status" value="1"/>
</dbReference>
<dbReference type="GO" id="GO:0003676">
    <property type="term" value="F:nucleic acid binding"/>
    <property type="evidence" value="ECO:0007669"/>
    <property type="project" value="InterPro"/>
</dbReference>
<evidence type="ECO:0000313" key="8">
    <source>
        <dbReference type="EMBL" id="KAK3046006.1"/>
    </source>
</evidence>
<dbReference type="PANTHER" id="PTHR13710">
    <property type="entry name" value="DNA HELICASE RECQ FAMILY MEMBER"/>
    <property type="match status" value="1"/>
</dbReference>
<dbReference type="PROSITE" id="PS51194">
    <property type="entry name" value="HELICASE_CTER"/>
    <property type="match status" value="1"/>
</dbReference>
<evidence type="ECO:0000259" key="6">
    <source>
        <dbReference type="PROSITE" id="PS51192"/>
    </source>
</evidence>
<dbReference type="PANTHER" id="PTHR13710:SF154">
    <property type="entry name" value="RECQ HELICASE, PUTATIVE (AFU_ORTHOLOGUE AFUA_6G14720)-RELATED"/>
    <property type="match status" value="1"/>
</dbReference>
<dbReference type="AlphaFoldDB" id="A0AAJ0D4P7"/>
<dbReference type="GO" id="GO:0005694">
    <property type="term" value="C:chromosome"/>
    <property type="evidence" value="ECO:0007669"/>
    <property type="project" value="TreeGrafter"/>
</dbReference>
<dbReference type="GO" id="GO:0043138">
    <property type="term" value="F:3'-5' DNA helicase activity"/>
    <property type="evidence" value="ECO:0007669"/>
    <property type="project" value="UniProtKB-EC"/>
</dbReference>
<organism evidence="8 9">
    <name type="scientific">Extremus antarcticus</name>
    <dbReference type="NCBI Taxonomy" id="702011"/>
    <lineage>
        <taxon>Eukaryota</taxon>
        <taxon>Fungi</taxon>
        <taxon>Dikarya</taxon>
        <taxon>Ascomycota</taxon>
        <taxon>Pezizomycotina</taxon>
        <taxon>Dothideomycetes</taxon>
        <taxon>Dothideomycetidae</taxon>
        <taxon>Mycosphaerellales</taxon>
        <taxon>Extremaceae</taxon>
        <taxon>Extremus</taxon>
    </lineage>
</organism>
<dbReference type="GO" id="GO:0009378">
    <property type="term" value="F:four-way junction helicase activity"/>
    <property type="evidence" value="ECO:0007669"/>
    <property type="project" value="TreeGrafter"/>
</dbReference>
<feature type="domain" description="Helicase ATP-binding" evidence="6">
    <location>
        <begin position="26"/>
        <end position="151"/>
    </location>
</feature>
<dbReference type="InterPro" id="IPR011545">
    <property type="entry name" value="DEAD/DEAH_box_helicase_dom"/>
</dbReference>
<evidence type="ECO:0000313" key="9">
    <source>
        <dbReference type="Proteomes" id="UP001271007"/>
    </source>
</evidence>
<dbReference type="PROSITE" id="PS51192">
    <property type="entry name" value="HELICASE_ATP_BIND_1"/>
    <property type="match status" value="1"/>
</dbReference>
<dbReference type="GO" id="GO:0000724">
    <property type="term" value="P:double-strand break repair via homologous recombination"/>
    <property type="evidence" value="ECO:0007669"/>
    <property type="project" value="TreeGrafter"/>
</dbReference>
<proteinExistence type="inferred from homology"/>
<dbReference type="SMART" id="SM00487">
    <property type="entry name" value="DEXDc"/>
    <property type="match status" value="1"/>
</dbReference>
<evidence type="ECO:0000256" key="4">
    <source>
        <dbReference type="ARBA" id="ARBA00034617"/>
    </source>
</evidence>
<dbReference type="Gene3D" id="3.40.50.300">
    <property type="entry name" value="P-loop containing nucleotide triphosphate hydrolases"/>
    <property type="match status" value="2"/>
</dbReference>
<evidence type="ECO:0000256" key="2">
    <source>
        <dbReference type="ARBA" id="ARBA00022741"/>
    </source>
</evidence>
<evidence type="ECO:0000256" key="5">
    <source>
        <dbReference type="ARBA" id="ARBA00034808"/>
    </source>
</evidence>
<accession>A0AAJ0D4P7</accession>
<comment type="caution">
    <text evidence="8">The sequence shown here is derived from an EMBL/GenBank/DDBJ whole genome shotgun (WGS) entry which is preliminary data.</text>
</comment>